<protein>
    <recommendedName>
        <fullName evidence="3">OmpR/PhoB-type domain-containing protein</fullName>
    </recommendedName>
</protein>
<evidence type="ECO:0000313" key="5">
    <source>
        <dbReference type="Proteomes" id="UP001500642"/>
    </source>
</evidence>
<dbReference type="Proteomes" id="UP001500642">
    <property type="component" value="Unassembled WGS sequence"/>
</dbReference>
<feature type="DNA-binding region" description="OmpR/PhoB-type" evidence="2">
    <location>
        <begin position="1"/>
        <end position="77"/>
    </location>
</feature>
<gene>
    <name evidence="4" type="ORF">GCM10023167_13410</name>
</gene>
<dbReference type="Gene3D" id="1.10.10.10">
    <property type="entry name" value="Winged helix-like DNA-binding domain superfamily/Winged helix DNA-binding domain"/>
    <property type="match status" value="1"/>
</dbReference>
<name>A0ABP8JC51_9MICO</name>
<dbReference type="InterPro" id="IPR001867">
    <property type="entry name" value="OmpR/PhoB-type_DNA-bd"/>
</dbReference>
<keyword evidence="5" id="KW-1185">Reference proteome</keyword>
<dbReference type="SMART" id="SM00862">
    <property type="entry name" value="Trans_reg_C"/>
    <property type="match status" value="1"/>
</dbReference>
<dbReference type="InterPro" id="IPR039420">
    <property type="entry name" value="WalR-like"/>
</dbReference>
<dbReference type="EMBL" id="BAABGL010000006">
    <property type="protein sequence ID" value="GAA4388549.1"/>
    <property type="molecule type" value="Genomic_DNA"/>
</dbReference>
<keyword evidence="1 2" id="KW-0238">DNA-binding</keyword>
<sequence length="82" mass="9313">MVGDRRVDLSAREFMLAELFVTHAGTVLSRDQILERVWGPDSDGRSNVVEVYVRYLRQKFGAESIETVRGLGYRMLQDPPVG</sequence>
<dbReference type="CDD" id="cd00383">
    <property type="entry name" value="trans_reg_C"/>
    <property type="match status" value="1"/>
</dbReference>
<dbReference type="SUPFAM" id="SSF46894">
    <property type="entry name" value="C-terminal effector domain of the bipartite response regulators"/>
    <property type="match status" value="1"/>
</dbReference>
<dbReference type="Pfam" id="PF00486">
    <property type="entry name" value="Trans_reg_C"/>
    <property type="match status" value="1"/>
</dbReference>
<reference evidence="5" key="1">
    <citation type="journal article" date="2019" name="Int. J. Syst. Evol. Microbiol.">
        <title>The Global Catalogue of Microorganisms (GCM) 10K type strain sequencing project: providing services to taxonomists for standard genome sequencing and annotation.</title>
        <authorList>
            <consortium name="The Broad Institute Genomics Platform"/>
            <consortium name="The Broad Institute Genome Sequencing Center for Infectious Disease"/>
            <person name="Wu L."/>
            <person name="Ma J."/>
        </authorList>
    </citation>
    <scope>NUCLEOTIDE SEQUENCE [LARGE SCALE GENOMIC DNA]</scope>
    <source>
        <strain evidence="5">JCM 17808</strain>
    </source>
</reference>
<organism evidence="4 5">
    <name type="scientific">Brevibacterium pityocampae</name>
    <dbReference type="NCBI Taxonomy" id="506594"/>
    <lineage>
        <taxon>Bacteria</taxon>
        <taxon>Bacillati</taxon>
        <taxon>Actinomycetota</taxon>
        <taxon>Actinomycetes</taxon>
        <taxon>Micrococcales</taxon>
        <taxon>Brevibacteriaceae</taxon>
        <taxon>Brevibacterium</taxon>
    </lineage>
</organism>
<proteinExistence type="predicted"/>
<comment type="caution">
    <text evidence="4">The sequence shown here is derived from an EMBL/GenBank/DDBJ whole genome shotgun (WGS) entry which is preliminary data.</text>
</comment>
<feature type="domain" description="OmpR/PhoB-type" evidence="3">
    <location>
        <begin position="1"/>
        <end position="77"/>
    </location>
</feature>
<evidence type="ECO:0000256" key="1">
    <source>
        <dbReference type="ARBA" id="ARBA00023125"/>
    </source>
</evidence>
<dbReference type="InterPro" id="IPR016032">
    <property type="entry name" value="Sig_transdc_resp-reg_C-effctor"/>
</dbReference>
<evidence type="ECO:0000259" key="3">
    <source>
        <dbReference type="PROSITE" id="PS51755"/>
    </source>
</evidence>
<dbReference type="InterPro" id="IPR036388">
    <property type="entry name" value="WH-like_DNA-bd_sf"/>
</dbReference>
<dbReference type="PANTHER" id="PTHR48111:SF38">
    <property type="entry name" value="TWO-COMPONENT RESPONSE REGULATOR"/>
    <property type="match status" value="1"/>
</dbReference>
<dbReference type="PROSITE" id="PS51755">
    <property type="entry name" value="OMPR_PHOB"/>
    <property type="match status" value="1"/>
</dbReference>
<dbReference type="PANTHER" id="PTHR48111">
    <property type="entry name" value="REGULATOR OF RPOS"/>
    <property type="match status" value="1"/>
</dbReference>
<evidence type="ECO:0000313" key="4">
    <source>
        <dbReference type="EMBL" id="GAA4388549.1"/>
    </source>
</evidence>
<evidence type="ECO:0000256" key="2">
    <source>
        <dbReference type="PROSITE-ProRule" id="PRU01091"/>
    </source>
</evidence>
<accession>A0ABP8JC51</accession>